<dbReference type="AlphaFoldDB" id="A0A7V2AZF1"/>
<name>A0A7V2AZF1_RHOMR</name>
<dbReference type="EMBL" id="DSGB01000003">
    <property type="protein sequence ID" value="HER95492.1"/>
    <property type="molecule type" value="Genomic_DNA"/>
</dbReference>
<comment type="caution">
    <text evidence="1">The sequence shown here is derived from an EMBL/GenBank/DDBJ whole genome shotgun (WGS) entry which is preliminary data.</text>
</comment>
<organism evidence="1">
    <name type="scientific">Rhodothermus marinus</name>
    <name type="common">Rhodothermus obamensis</name>
    <dbReference type="NCBI Taxonomy" id="29549"/>
    <lineage>
        <taxon>Bacteria</taxon>
        <taxon>Pseudomonadati</taxon>
        <taxon>Rhodothermota</taxon>
        <taxon>Rhodothermia</taxon>
        <taxon>Rhodothermales</taxon>
        <taxon>Rhodothermaceae</taxon>
        <taxon>Rhodothermus</taxon>
    </lineage>
</organism>
<dbReference type="InterPro" id="IPR032710">
    <property type="entry name" value="NTF2-like_dom_sf"/>
</dbReference>
<evidence type="ECO:0008006" key="2">
    <source>
        <dbReference type="Google" id="ProtNLM"/>
    </source>
</evidence>
<accession>A0A7V2AZF1</accession>
<evidence type="ECO:0000313" key="1">
    <source>
        <dbReference type="EMBL" id="HER95492.1"/>
    </source>
</evidence>
<dbReference type="SUPFAM" id="SSF54427">
    <property type="entry name" value="NTF2-like"/>
    <property type="match status" value="1"/>
</dbReference>
<gene>
    <name evidence="1" type="ORF">ENO59_03105</name>
</gene>
<proteinExistence type="predicted"/>
<protein>
    <recommendedName>
        <fullName evidence="2">SnoaL-like domain-containing protein</fullName>
    </recommendedName>
</protein>
<dbReference type="PROSITE" id="PS51257">
    <property type="entry name" value="PROKAR_LIPOPROTEIN"/>
    <property type="match status" value="1"/>
</dbReference>
<sequence length="191" mass="21400">MHANLLKYVGLWLLVGLLGCDLFAPRPPEPPMQEGGTFLQPDTPERVVENLQAAIAERNAGNYVRSLAEDFTFVPTASAETRDPALWVGWGRSAEEQYFSALVAALTPLAVPQLQLSAPTRRFENPTRYVLEATYQLTVPHTRPDAPTLVAGRLIWEITQQANGLWALTRWTDRQQGEMPSWSELKRAFVN</sequence>
<dbReference type="Gene3D" id="3.10.450.50">
    <property type="match status" value="1"/>
</dbReference>
<reference evidence="1" key="1">
    <citation type="journal article" date="2020" name="mSystems">
        <title>Genome- and Community-Level Interaction Insights into Carbon Utilization and Element Cycling Functions of Hydrothermarchaeota in Hydrothermal Sediment.</title>
        <authorList>
            <person name="Zhou Z."/>
            <person name="Liu Y."/>
            <person name="Xu W."/>
            <person name="Pan J."/>
            <person name="Luo Z.H."/>
            <person name="Li M."/>
        </authorList>
    </citation>
    <scope>NUCLEOTIDE SEQUENCE [LARGE SCALE GENOMIC DNA]</scope>
    <source>
        <strain evidence="1">SpSt-143</strain>
    </source>
</reference>